<name>A0A9D1PLX4_9BACI</name>
<evidence type="ECO:0000313" key="3">
    <source>
        <dbReference type="Proteomes" id="UP000823937"/>
    </source>
</evidence>
<sequence>MRENEKVYDAIQQAKNNGVKAVVATVVKVYGSSYRREGAKMYVDETEHHVGLISGGCLESDVREVAKTVLASGTPLLKLYDMDEDLVWGLGLGCPGKVQVYIEPVS</sequence>
<dbReference type="Pfam" id="PF02625">
    <property type="entry name" value="XdhC_CoxI"/>
    <property type="match status" value="1"/>
</dbReference>
<dbReference type="InterPro" id="IPR003777">
    <property type="entry name" value="XdhC_CoxI"/>
</dbReference>
<dbReference type="EMBL" id="DXHX01000028">
    <property type="protein sequence ID" value="HIV73823.1"/>
    <property type="molecule type" value="Genomic_DNA"/>
</dbReference>
<dbReference type="Proteomes" id="UP000823937">
    <property type="component" value="Unassembled WGS sequence"/>
</dbReference>
<evidence type="ECO:0000259" key="1">
    <source>
        <dbReference type="Pfam" id="PF02625"/>
    </source>
</evidence>
<dbReference type="AlphaFoldDB" id="A0A9D1PLX4"/>
<proteinExistence type="predicted"/>
<comment type="caution">
    <text evidence="2">The sequence shown here is derived from an EMBL/GenBank/DDBJ whole genome shotgun (WGS) entry which is preliminary data.</text>
</comment>
<accession>A0A9D1PLX4</accession>
<protein>
    <recommendedName>
        <fullName evidence="1">XdhC- CoxI domain-containing protein</fullName>
    </recommendedName>
</protein>
<dbReference type="PANTHER" id="PTHR30388">
    <property type="entry name" value="ALDEHYDE OXIDOREDUCTASE MOLYBDENUM COFACTOR ASSEMBLY PROTEIN"/>
    <property type="match status" value="1"/>
</dbReference>
<reference evidence="2" key="2">
    <citation type="submission" date="2021-04" db="EMBL/GenBank/DDBJ databases">
        <authorList>
            <person name="Gilroy R."/>
        </authorList>
    </citation>
    <scope>NUCLEOTIDE SEQUENCE</scope>
    <source>
        <strain evidence="2">CHK169-2315</strain>
    </source>
</reference>
<organism evidence="2 3">
    <name type="scientific">Candidatus Pseudogracilibacillus intestinigallinarum</name>
    <dbReference type="NCBI Taxonomy" id="2838742"/>
    <lineage>
        <taxon>Bacteria</taxon>
        <taxon>Bacillati</taxon>
        <taxon>Bacillota</taxon>
        <taxon>Bacilli</taxon>
        <taxon>Bacillales</taxon>
        <taxon>Bacillaceae</taxon>
        <taxon>Pseudogracilibacillus</taxon>
    </lineage>
</organism>
<dbReference type="PANTHER" id="PTHR30388:SF6">
    <property type="entry name" value="XANTHINE DEHYDROGENASE SUBUNIT A-RELATED"/>
    <property type="match status" value="1"/>
</dbReference>
<gene>
    <name evidence="2" type="ORF">H9895_01940</name>
</gene>
<reference evidence="2" key="1">
    <citation type="journal article" date="2021" name="PeerJ">
        <title>Extensive microbial diversity within the chicken gut microbiome revealed by metagenomics and culture.</title>
        <authorList>
            <person name="Gilroy R."/>
            <person name="Ravi A."/>
            <person name="Getino M."/>
            <person name="Pursley I."/>
            <person name="Horton D.L."/>
            <person name="Alikhan N.F."/>
            <person name="Baker D."/>
            <person name="Gharbi K."/>
            <person name="Hall N."/>
            <person name="Watson M."/>
            <person name="Adriaenssens E.M."/>
            <person name="Foster-Nyarko E."/>
            <person name="Jarju S."/>
            <person name="Secka A."/>
            <person name="Antonio M."/>
            <person name="Oren A."/>
            <person name="Chaudhuri R.R."/>
            <person name="La Ragione R."/>
            <person name="Hildebrand F."/>
            <person name="Pallen M.J."/>
        </authorList>
    </citation>
    <scope>NUCLEOTIDE SEQUENCE</scope>
    <source>
        <strain evidence="2">CHK169-2315</strain>
    </source>
</reference>
<evidence type="ECO:0000313" key="2">
    <source>
        <dbReference type="EMBL" id="HIV73823.1"/>
    </source>
</evidence>
<feature type="domain" description="XdhC- CoxI" evidence="1">
    <location>
        <begin position="16"/>
        <end position="80"/>
    </location>
</feature>
<dbReference type="InterPro" id="IPR052698">
    <property type="entry name" value="MoCofactor_Util/Proc"/>
</dbReference>